<evidence type="ECO:0000256" key="5">
    <source>
        <dbReference type="ARBA" id="ARBA00022723"/>
    </source>
</evidence>
<evidence type="ECO:0000256" key="2">
    <source>
        <dbReference type="ARBA" id="ARBA00007579"/>
    </source>
</evidence>
<keyword evidence="5 10" id="KW-0479">Metal-binding</keyword>
<dbReference type="Gene3D" id="3.90.79.10">
    <property type="entry name" value="Nucleoside Triphosphate Pyrophosphohydrolase"/>
    <property type="match status" value="1"/>
</dbReference>
<dbReference type="CDD" id="cd02885">
    <property type="entry name" value="NUDIX_IPP_Isomerase"/>
    <property type="match status" value="1"/>
</dbReference>
<dbReference type="InterPro" id="IPR056375">
    <property type="entry name" value="Idi_bact"/>
</dbReference>
<comment type="function">
    <text evidence="10">Catalyzes the 1,3-allylic rearrangement of the homoallylic substrate isopentenyl (IPP) to its highly electrophilic allylic isomer, dimethylallyl diphosphate (DMAPP).</text>
</comment>
<feature type="binding site" evidence="10">
    <location>
        <position position="124"/>
    </location>
    <ligand>
        <name>Mn(2+)</name>
        <dbReference type="ChEBI" id="CHEBI:29035"/>
    </ligand>
</feature>
<accession>A0A8J3XTK0</accession>
<organism evidence="13 14">
    <name type="scientific">Planotetraspora thailandica</name>
    <dbReference type="NCBI Taxonomy" id="487172"/>
    <lineage>
        <taxon>Bacteria</taxon>
        <taxon>Bacillati</taxon>
        <taxon>Actinomycetota</taxon>
        <taxon>Actinomycetes</taxon>
        <taxon>Streptosporangiales</taxon>
        <taxon>Streptosporangiaceae</taxon>
        <taxon>Planotetraspora</taxon>
    </lineage>
</organism>
<feature type="binding site" evidence="10">
    <location>
        <position position="33"/>
    </location>
    <ligand>
        <name>Mn(2+)</name>
        <dbReference type="ChEBI" id="CHEBI:29035"/>
    </ligand>
</feature>
<dbReference type="UniPathway" id="UPA00059">
    <property type="reaction ID" value="UER00104"/>
</dbReference>
<dbReference type="PIRSF" id="PIRSF018427">
    <property type="entry name" value="Isopntndiph_ism"/>
    <property type="match status" value="1"/>
</dbReference>
<keyword evidence="4 10" id="KW-0963">Cytoplasm</keyword>
<evidence type="ECO:0000256" key="9">
    <source>
        <dbReference type="ARBA" id="ARBA00023235"/>
    </source>
</evidence>
<feature type="active site" evidence="10 11">
    <location>
        <position position="75"/>
    </location>
</feature>
<dbReference type="SUPFAM" id="SSF55811">
    <property type="entry name" value="Nudix"/>
    <property type="match status" value="1"/>
</dbReference>
<feature type="binding site" evidence="10">
    <location>
        <position position="95"/>
    </location>
    <ligand>
        <name>Mg(2+)</name>
        <dbReference type="ChEBI" id="CHEBI:18420"/>
    </ligand>
</feature>
<dbReference type="GO" id="GO:0046872">
    <property type="term" value="F:metal ion binding"/>
    <property type="evidence" value="ECO:0007669"/>
    <property type="project" value="UniProtKB-KW"/>
</dbReference>
<dbReference type="PANTHER" id="PTHR10885:SF0">
    <property type="entry name" value="ISOPENTENYL-DIPHOSPHATE DELTA-ISOMERASE"/>
    <property type="match status" value="1"/>
</dbReference>
<keyword evidence="7 10" id="KW-0464">Manganese</keyword>
<dbReference type="InterPro" id="IPR011876">
    <property type="entry name" value="IsopentenylPP_isomerase_typ1"/>
</dbReference>
<dbReference type="EMBL" id="BOOR01000005">
    <property type="protein sequence ID" value="GII52220.1"/>
    <property type="molecule type" value="Genomic_DNA"/>
</dbReference>
<name>A0A8J3XTK0_9ACTN</name>
<protein>
    <recommendedName>
        <fullName evidence="3 10">Isopentenyl-diphosphate Delta-isomerase</fullName>
        <shortName evidence="10">IPP isomerase</shortName>
        <ecNumber evidence="3 10">5.3.3.2</ecNumber>
    </recommendedName>
    <alternativeName>
        <fullName evidence="10">IPP:DMAPP isomerase</fullName>
    </alternativeName>
    <alternativeName>
        <fullName evidence="10">Isopentenyl pyrophosphate isomerase</fullName>
    </alternativeName>
</protein>
<dbReference type="PROSITE" id="PS51462">
    <property type="entry name" value="NUDIX"/>
    <property type="match status" value="1"/>
</dbReference>
<evidence type="ECO:0000313" key="14">
    <source>
        <dbReference type="Proteomes" id="UP000605992"/>
    </source>
</evidence>
<keyword evidence="14" id="KW-1185">Reference proteome</keyword>
<comment type="cofactor">
    <cofactor evidence="10">
        <name>Mn(2+)</name>
        <dbReference type="ChEBI" id="CHEBI:29035"/>
    </cofactor>
    <text evidence="10">Binds 1 Mn(2+) ion per subunit.</text>
</comment>
<evidence type="ECO:0000256" key="4">
    <source>
        <dbReference type="ARBA" id="ARBA00022490"/>
    </source>
</evidence>
<keyword evidence="9 10" id="KW-0413">Isomerase</keyword>
<feature type="binding site" evidence="10">
    <location>
        <position position="40"/>
    </location>
    <ligand>
        <name>Mn(2+)</name>
        <dbReference type="ChEBI" id="CHEBI:29035"/>
    </ligand>
</feature>
<feature type="binding site" evidence="10">
    <location>
        <position position="122"/>
    </location>
    <ligand>
        <name>Mn(2+)</name>
        <dbReference type="ChEBI" id="CHEBI:29035"/>
    </ligand>
</feature>
<dbReference type="AlphaFoldDB" id="A0A8J3XTK0"/>
<dbReference type="EC" id="5.3.3.2" evidence="3 10"/>
<dbReference type="GO" id="GO:0050992">
    <property type="term" value="P:dimethylallyl diphosphate biosynthetic process"/>
    <property type="evidence" value="ECO:0007669"/>
    <property type="project" value="UniProtKB-UniRule"/>
</dbReference>
<sequence length="200" mass="22141">MITYAQCVTYDEHVVLVDGEGNPIGTAPKSTVHGVETPLHLAFSSYVFDRQARLLLSRRADHKITWPGEWTNSCCGHPLPGEPLESAVTRRLDYELGLRVDSVDLVLPRFSYKAVMDNGTMEHELCPVYRVIVSADAVPNAEEVGAVRWVPWKEFADEVMSGELAISPWAREQVPLLVELGPDPLTWPVADRAGLPPAAR</sequence>
<comment type="cofactor">
    <cofactor evidence="10">
        <name>Mg(2+)</name>
        <dbReference type="ChEBI" id="CHEBI:18420"/>
    </cofactor>
    <text evidence="10">Binds 1 Mg(2+) ion per subunit. The magnesium ion binds only when substrate is bound.</text>
</comment>
<dbReference type="GO" id="GO:0004452">
    <property type="term" value="F:isopentenyl-diphosphate delta-isomerase activity"/>
    <property type="evidence" value="ECO:0007669"/>
    <property type="project" value="UniProtKB-UniRule"/>
</dbReference>
<keyword evidence="8 10" id="KW-0414">Isoprene biosynthesis</keyword>
<comment type="caution">
    <text evidence="13">The sequence shown here is derived from an EMBL/GenBank/DDBJ whole genome shotgun (WGS) entry which is preliminary data.</text>
</comment>
<proteinExistence type="inferred from homology"/>
<dbReference type="InterPro" id="IPR015797">
    <property type="entry name" value="NUDIX_hydrolase-like_dom_sf"/>
</dbReference>
<comment type="pathway">
    <text evidence="1 10">Isoprenoid biosynthesis; dimethylallyl diphosphate biosynthesis; dimethylallyl diphosphate from isopentenyl diphosphate: step 1/1.</text>
</comment>
<evidence type="ECO:0000313" key="13">
    <source>
        <dbReference type="EMBL" id="GII52220.1"/>
    </source>
</evidence>
<comment type="subcellular location">
    <subcellularLocation>
        <location evidence="10">Cytoplasm</location>
    </subcellularLocation>
</comment>
<feature type="active site" evidence="10 11">
    <location>
        <position position="124"/>
    </location>
</feature>
<evidence type="ECO:0000259" key="12">
    <source>
        <dbReference type="PROSITE" id="PS51462"/>
    </source>
</evidence>
<dbReference type="GO" id="GO:0005737">
    <property type="term" value="C:cytoplasm"/>
    <property type="evidence" value="ECO:0007669"/>
    <property type="project" value="UniProtKB-SubCell"/>
</dbReference>
<dbReference type="GO" id="GO:0008299">
    <property type="term" value="P:isoprenoid biosynthetic process"/>
    <property type="evidence" value="ECO:0007669"/>
    <property type="project" value="UniProtKB-UniRule"/>
</dbReference>
<dbReference type="PANTHER" id="PTHR10885">
    <property type="entry name" value="ISOPENTENYL-DIPHOSPHATE DELTA-ISOMERASE"/>
    <property type="match status" value="1"/>
</dbReference>
<dbReference type="NCBIfam" id="TIGR02150">
    <property type="entry name" value="IPP_isom_1"/>
    <property type="match status" value="1"/>
</dbReference>
<evidence type="ECO:0000256" key="7">
    <source>
        <dbReference type="ARBA" id="ARBA00023211"/>
    </source>
</evidence>
<evidence type="ECO:0000256" key="6">
    <source>
        <dbReference type="ARBA" id="ARBA00022842"/>
    </source>
</evidence>
<comment type="catalytic activity">
    <reaction evidence="10">
        <text>isopentenyl diphosphate = dimethylallyl diphosphate</text>
        <dbReference type="Rhea" id="RHEA:23284"/>
        <dbReference type="ChEBI" id="CHEBI:57623"/>
        <dbReference type="ChEBI" id="CHEBI:128769"/>
        <dbReference type="EC" id="5.3.3.2"/>
    </reaction>
</comment>
<feature type="domain" description="Nudix hydrolase" evidence="12">
    <location>
        <begin position="38"/>
        <end position="172"/>
    </location>
</feature>
<comment type="similarity">
    <text evidence="2 10">Belongs to the IPP isomerase type 1 family.</text>
</comment>
<reference evidence="13" key="1">
    <citation type="submission" date="2021-01" db="EMBL/GenBank/DDBJ databases">
        <title>Whole genome shotgun sequence of Planotetraspora thailandica NBRC 104271.</title>
        <authorList>
            <person name="Komaki H."/>
            <person name="Tamura T."/>
        </authorList>
    </citation>
    <scope>NUCLEOTIDE SEQUENCE</scope>
    <source>
        <strain evidence="13">NBRC 104271</strain>
    </source>
</reference>
<dbReference type="HAMAP" id="MF_00202">
    <property type="entry name" value="Idi"/>
    <property type="match status" value="1"/>
</dbReference>
<evidence type="ECO:0000256" key="3">
    <source>
        <dbReference type="ARBA" id="ARBA00012057"/>
    </source>
</evidence>
<feature type="binding site" evidence="10">
    <location>
        <position position="77"/>
    </location>
    <ligand>
        <name>Mn(2+)</name>
        <dbReference type="ChEBI" id="CHEBI:29035"/>
    </ligand>
</feature>
<dbReference type="Pfam" id="PF00293">
    <property type="entry name" value="NUDIX"/>
    <property type="match status" value="1"/>
</dbReference>
<gene>
    <name evidence="10 13" type="primary">idi</name>
    <name evidence="13" type="ORF">Pth03_06090</name>
</gene>
<evidence type="ECO:0000256" key="11">
    <source>
        <dbReference type="PIRSR" id="PIRSR018427-1"/>
    </source>
</evidence>
<keyword evidence="6 10" id="KW-0460">Magnesium</keyword>
<evidence type="ECO:0000256" key="1">
    <source>
        <dbReference type="ARBA" id="ARBA00004826"/>
    </source>
</evidence>
<dbReference type="NCBIfam" id="NF002995">
    <property type="entry name" value="PRK03759.1"/>
    <property type="match status" value="1"/>
</dbReference>
<evidence type="ECO:0000256" key="8">
    <source>
        <dbReference type="ARBA" id="ARBA00023229"/>
    </source>
</evidence>
<dbReference type="Proteomes" id="UP000605992">
    <property type="component" value="Unassembled WGS sequence"/>
</dbReference>
<evidence type="ECO:0000256" key="10">
    <source>
        <dbReference type="HAMAP-Rule" id="MF_00202"/>
    </source>
</evidence>
<dbReference type="InterPro" id="IPR000086">
    <property type="entry name" value="NUDIX_hydrolase_dom"/>
</dbReference>